<dbReference type="EMBL" id="UINC01012675">
    <property type="protein sequence ID" value="SVA55227.1"/>
    <property type="molecule type" value="Genomic_DNA"/>
</dbReference>
<name>A0A381WTH5_9ZZZZ</name>
<sequence>MFNSEALFKKVLPKGSNLVKDAGLSSAFLQSTNISVLRQNADNFIATAENSFANGGVDQITDFKNSATASLESLKNNISPHIDKTITAVTGEFNNLAGNLKEEANKALDSAGKVVEGIDGSITLEMSKPLKSEKDPVETANPHEGEELRDVVVTAVRPRTNPLEKFVSANYVITLGCLTNEELADPDNTYMLNGGAKIVILKSGGGSNALGKEKITTSMEGKHGRTEYFLEDLNIQSVVNPNEGSRTVAYHQMTFKIVEPYSMGQFLEALE</sequence>
<gene>
    <name evidence="1" type="ORF">METZ01_LOCUS108081</name>
</gene>
<evidence type="ECO:0000313" key="1">
    <source>
        <dbReference type="EMBL" id="SVA55227.1"/>
    </source>
</evidence>
<accession>A0A381WTH5</accession>
<organism evidence="1">
    <name type="scientific">marine metagenome</name>
    <dbReference type="NCBI Taxonomy" id="408172"/>
    <lineage>
        <taxon>unclassified sequences</taxon>
        <taxon>metagenomes</taxon>
        <taxon>ecological metagenomes</taxon>
    </lineage>
</organism>
<protein>
    <submittedName>
        <fullName evidence="1">Uncharacterized protein</fullName>
    </submittedName>
</protein>
<proteinExistence type="predicted"/>
<dbReference type="AlphaFoldDB" id="A0A381WTH5"/>
<reference evidence="1" key="1">
    <citation type="submission" date="2018-05" db="EMBL/GenBank/DDBJ databases">
        <authorList>
            <person name="Lanie J.A."/>
            <person name="Ng W.-L."/>
            <person name="Kazmierczak K.M."/>
            <person name="Andrzejewski T.M."/>
            <person name="Davidsen T.M."/>
            <person name="Wayne K.J."/>
            <person name="Tettelin H."/>
            <person name="Glass J.I."/>
            <person name="Rusch D."/>
            <person name="Podicherti R."/>
            <person name="Tsui H.-C.T."/>
            <person name="Winkler M.E."/>
        </authorList>
    </citation>
    <scope>NUCLEOTIDE SEQUENCE</scope>
</reference>
<feature type="non-terminal residue" evidence="1">
    <location>
        <position position="271"/>
    </location>
</feature>